<keyword evidence="2" id="KW-1185">Reference proteome</keyword>
<dbReference type="EMBL" id="JAUJYO010000004">
    <property type="protein sequence ID" value="KAK1318045.1"/>
    <property type="molecule type" value="Genomic_DNA"/>
</dbReference>
<evidence type="ECO:0000313" key="1">
    <source>
        <dbReference type="EMBL" id="KAK1318045.1"/>
    </source>
</evidence>
<evidence type="ECO:0000313" key="2">
    <source>
        <dbReference type="Proteomes" id="UP001180020"/>
    </source>
</evidence>
<protein>
    <submittedName>
        <fullName evidence="1">Uncharacterized protein</fullName>
    </submittedName>
</protein>
<comment type="caution">
    <text evidence="1">The sequence shown here is derived from an EMBL/GenBank/DDBJ whole genome shotgun (WGS) entry which is preliminary data.</text>
</comment>
<dbReference type="Proteomes" id="UP001180020">
    <property type="component" value="Unassembled WGS sequence"/>
</dbReference>
<dbReference type="AlphaFoldDB" id="A0AAV9EZB8"/>
<reference evidence="1" key="1">
    <citation type="journal article" date="2023" name="Nat. Commun.">
        <title>Diploid and tetraploid genomes of Acorus and the evolution of monocots.</title>
        <authorList>
            <person name="Ma L."/>
            <person name="Liu K.W."/>
            <person name="Li Z."/>
            <person name="Hsiao Y.Y."/>
            <person name="Qi Y."/>
            <person name="Fu T."/>
            <person name="Tang G.D."/>
            <person name="Zhang D."/>
            <person name="Sun W.H."/>
            <person name="Liu D.K."/>
            <person name="Li Y."/>
            <person name="Chen G.Z."/>
            <person name="Liu X.D."/>
            <person name="Liao X.Y."/>
            <person name="Jiang Y.T."/>
            <person name="Yu X."/>
            <person name="Hao Y."/>
            <person name="Huang J."/>
            <person name="Zhao X.W."/>
            <person name="Ke S."/>
            <person name="Chen Y.Y."/>
            <person name="Wu W.L."/>
            <person name="Hsu J.L."/>
            <person name="Lin Y.F."/>
            <person name="Huang M.D."/>
            <person name="Li C.Y."/>
            <person name="Huang L."/>
            <person name="Wang Z.W."/>
            <person name="Zhao X."/>
            <person name="Zhong W.Y."/>
            <person name="Peng D.H."/>
            <person name="Ahmad S."/>
            <person name="Lan S."/>
            <person name="Zhang J.S."/>
            <person name="Tsai W.C."/>
            <person name="Van de Peer Y."/>
            <person name="Liu Z.J."/>
        </authorList>
    </citation>
    <scope>NUCLEOTIDE SEQUENCE</scope>
    <source>
        <strain evidence="1">CP</strain>
    </source>
</reference>
<reference evidence="1" key="2">
    <citation type="submission" date="2023-06" db="EMBL/GenBank/DDBJ databases">
        <authorList>
            <person name="Ma L."/>
            <person name="Liu K.-W."/>
            <person name="Li Z."/>
            <person name="Hsiao Y.-Y."/>
            <person name="Qi Y."/>
            <person name="Fu T."/>
            <person name="Tang G."/>
            <person name="Zhang D."/>
            <person name="Sun W.-H."/>
            <person name="Liu D.-K."/>
            <person name="Li Y."/>
            <person name="Chen G.-Z."/>
            <person name="Liu X.-D."/>
            <person name="Liao X.-Y."/>
            <person name="Jiang Y.-T."/>
            <person name="Yu X."/>
            <person name="Hao Y."/>
            <person name="Huang J."/>
            <person name="Zhao X.-W."/>
            <person name="Ke S."/>
            <person name="Chen Y.-Y."/>
            <person name="Wu W.-L."/>
            <person name="Hsu J.-L."/>
            <person name="Lin Y.-F."/>
            <person name="Huang M.-D."/>
            <person name="Li C.-Y."/>
            <person name="Huang L."/>
            <person name="Wang Z.-W."/>
            <person name="Zhao X."/>
            <person name="Zhong W.-Y."/>
            <person name="Peng D.-H."/>
            <person name="Ahmad S."/>
            <person name="Lan S."/>
            <person name="Zhang J.-S."/>
            <person name="Tsai W.-C."/>
            <person name="Van De Peer Y."/>
            <person name="Liu Z.-J."/>
        </authorList>
    </citation>
    <scope>NUCLEOTIDE SEQUENCE</scope>
    <source>
        <strain evidence="1">CP</strain>
        <tissue evidence="1">Leaves</tissue>
    </source>
</reference>
<organism evidence="1 2">
    <name type="scientific">Acorus calamus</name>
    <name type="common">Sweet flag</name>
    <dbReference type="NCBI Taxonomy" id="4465"/>
    <lineage>
        <taxon>Eukaryota</taxon>
        <taxon>Viridiplantae</taxon>
        <taxon>Streptophyta</taxon>
        <taxon>Embryophyta</taxon>
        <taxon>Tracheophyta</taxon>
        <taxon>Spermatophyta</taxon>
        <taxon>Magnoliopsida</taxon>
        <taxon>Liliopsida</taxon>
        <taxon>Acoraceae</taxon>
        <taxon>Acorus</taxon>
    </lineage>
</organism>
<proteinExistence type="predicted"/>
<name>A0AAV9EZB8_ACOCL</name>
<accession>A0AAV9EZB8</accession>
<gene>
    <name evidence="1" type="ORF">QJS10_CPB04g00673</name>
</gene>
<sequence>MLLRGSDDDNESGSKPLMRIESPMRVAGMNQLTMQFNKAVATACFDNCCVHACWVF</sequence>